<accession>A0A8J4B4G8</accession>
<feature type="region of interest" description="Disordered" evidence="1">
    <location>
        <begin position="326"/>
        <end position="355"/>
    </location>
</feature>
<sequence>MKLLSKCCLGPPDVIGADFNAQNLPGRALALAKEPSIRRRSVPVLSLSQACATACASLPVLHCDQWPHRIFNVLANLEASLRCSARLVVYSSEGFPWVFAPIDSFAEESDRIILTHLADAFPHQADDAVAVVRRSRDSSQDIWQTISWSSGQNLILEPTDNLALPVCQPCTQPPAALLLSWDRPSEKGAWNPEKQINTPLSVSDIKELRRLAMFVGYGLLGDPQHARYVQRVCRHLALMPCPPSLHDLIITLLDGVHDLVLTKFGIQFQSVLAAIHGTTAPAILFVQRPNGYGIGGVPQLRLCGSEAQLQIPALLNAYGSIGGPSPTRANGATTPAKPVEANETGGSSGAMLTGSGACARQEPSRVRAIKTSLAHTLLLQTLKSTYTTPLLVRETVGTRDTSIRFNQRPSTNDGGGSRGPQDVVKSNVSGGSSARAISAAAMPATRRHSRTTSVVPIIVPNASSHVLEDQQPCRDVLVCTKLTGGKAGSILLMVEAGGNNAATSPEPHQLAAALQSHGRGCPGSAAAAAVTLAAGEEETLACTILGSEAGRNGWGLATGCAHGAGTTAAALAAVGVRQTPHQLALYLLSSEVLPAGVLRMIADELQALLPMFFGAWRAALTVSETVSEWRRLQEQLLGQPISADGAGLCGSSALDPICNSNSTAVGEVPITTAGQPAASTLESASNSPLSPVAALLRSHTSNRLFRCNLLSSPIPAGPANNAISLPPAYCAGNGGPLLPVGPGLPGPRGPLGPSAVNSQGSGMIRKGFLARLSMRDDAAACTPQHARSMPGLEMAAPPPAAVGASASNSIGGRSFKGCTRPANSPNMYAAVSPHAASASLLYGRGPAVLPAGPQVTLEKPGGASALDILVTSIRHGLTTVGADEQEDQACQAQDLAAVQLLEVLGRGGQGVVFRGSLHGLETAVKVLTDPSGSGGCGGGGHDPRGEGKGAMATVQRQQRDGPNEAAAAGGGSGGGRSCSDTDTWDGDSKAGEARMRQAKRGAMEVAVIGTLSHPSIVQVYATFSGVVVVRCQYQDSPHAEMRLCYPGDALLAGKDPGPLNQVICLEYCDAGTLLTAARAGAFRLPFALPSNGAAFPALVPLYKSLLEVALALRYLHARKLVHCDLKAANVLLKSSNRDPRGWTCKVSDFGCARMLTEIDSRVEGANPMGFRTAAPVGTLAHMAPECFVKNCLLTSSVDIYSFGILMWELLMCTTPYSGMNARDIPRQVIRQHLRPNFHPLAPPDYCALAGRCWSSKAERRPTAVALVGELEHLLAAAQASTEKEAQVAAAAAAARSAAAPRITTARASNADARWRLPDGDGGKAAPTFSATPNNAVNAASAAAGIDRQCRLTAASRIQAAAQNLLIQPADQRQVLPQAPSPRLPQQQQQNGNSPVPAQDLEISDLDESLLRGQKVQKRFGVAAGDSNSPNNTAREAESARRALARIIHGGADRGPPADDGGGCDGTSSTNSVGSSGSGRSRAGASELQRSAICLLPF</sequence>
<dbReference type="PANTHER" id="PTHR44329:SF214">
    <property type="entry name" value="PROTEIN KINASE DOMAIN-CONTAINING PROTEIN"/>
    <property type="match status" value="1"/>
</dbReference>
<dbReference type="InterPro" id="IPR051681">
    <property type="entry name" value="Ser/Thr_Kinases-Pseudokinases"/>
</dbReference>
<organism evidence="3 4">
    <name type="scientific">Volvox africanus</name>
    <dbReference type="NCBI Taxonomy" id="51714"/>
    <lineage>
        <taxon>Eukaryota</taxon>
        <taxon>Viridiplantae</taxon>
        <taxon>Chlorophyta</taxon>
        <taxon>core chlorophytes</taxon>
        <taxon>Chlorophyceae</taxon>
        <taxon>CS clade</taxon>
        <taxon>Chlamydomonadales</taxon>
        <taxon>Volvocaceae</taxon>
        <taxon>Volvox</taxon>
    </lineage>
</organism>
<evidence type="ECO:0000259" key="2">
    <source>
        <dbReference type="PROSITE" id="PS50011"/>
    </source>
</evidence>
<protein>
    <recommendedName>
        <fullName evidence="2">Protein kinase domain-containing protein</fullName>
    </recommendedName>
</protein>
<feature type="compositionally biased region" description="Polar residues" evidence="1">
    <location>
        <begin position="401"/>
        <end position="412"/>
    </location>
</feature>
<dbReference type="SMART" id="SM00220">
    <property type="entry name" value="S_TKc"/>
    <property type="match status" value="1"/>
</dbReference>
<dbReference type="InterPro" id="IPR000719">
    <property type="entry name" value="Prot_kinase_dom"/>
</dbReference>
<dbReference type="GO" id="GO:0005524">
    <property type="term" value="F:ATP binding"/>
    <property type="evidence" value="ECO:0007669"/>
    <property type="project" value="InterPro"/>
</dbReference>
<dbReference type="EMBL" id="BNCO01000016">
    <property type="protein sequence ID" value="GIL53922.1"/>
    <property type="molecule type" value="Genomic_DNA"/>
</dbReference>
<comment type="caution">
    <text evidence="3">The sequence shown here is derived from an EMBL/GenBank/DDBJ whole genome shotgun (WGS) entry which is preliminary data.</text>
</comment>
<feature type="region of interest" description="Disordered" evidence="1">
    <location>
        <begin position="1420"/>
        <end position="1439"/>
    </location>
</feature>
<dbReference type="Pfam" id="PF07714">
    <property type="entry name" value="PK_Tyr_Ser-Thr"/>
    <property type="match status" value="1"/>
</dbReference>
<dbReference type="PROSITE" id="PS00108">
    <property type="entry name" value="PROTEIN_KINASE_ST"/>
    <property type="match status" value="1"/>
</dbReference>
<evidence type="ECO:0000313" key="3">
    <source>
        <dbReference type="EMBL" id="GIL53922.1"/>
    </source>
</evidence>
<dbReference type="Gene3D" id="1.10.510.10">
    <property type="entry name" value="Transferase(Phosphotransferase) domain 1"/>
    <property type="match status" value="1"/>
</dbReference>
<name>A0A8J4B4G8_9CHLO</name>
<feature type="region of interest" description="Disordered" evidence="1">
    <location>
        <begin position="1376"/>
        <end position="1398"/>
    </location>
</feature>
<feature type="compositionally biased region" description="Low complexity" evidence="1">
    <location>
        <begin position="1465"/>
        <end position="1485"/>
    </location>
</feature>
<dbReference type="GO" id="GO:0004674">
    <property type="term" value="F:protein serine/threonine kinase activity"/>
    <property type="evidence" value="ECO:0007669"/>
    <property type="project" value="TreeGrafter"/>
</dbReference>
<dbReference type="InterPro" id="IPR011009">
    <property type="entry name" value="Kinase-like_dom_sf"/>
</dbReference>
<evidence type="ECO:0000256" key="1">
    <source>
        <dbReference type="SAM" id="MobiDB-lite"/>
    </source>
</evidence>
<dbReference type="PANTHER" id="PTHR44329">
    <property type="entry name" value="SERINE/THREONINE-PROTEIN KINASE TNNI3K-RELATED"/>
    <property type="match status" value="1"/>
</dbReference>
<feature type="domain" description="Protein kinase" evidence="2">
    <location>
        <begin position="898"/>
        <end position="1275"/>
    </location>
</feature>
<feature type="region of interest" description="Disordered" evidence="1">
    <location>
        <begin position="1304"/>
        <end position="1329"/>
    </location>
</feature>
<feature type="region of interest" description="Disordered" evidence="1">
    <location>
        <begin position="929"/>
        <end position="992"/>
    </location>
</feature>
<reference evidence="3" key="1">
    <citation type="journal article" date="2021" name="Proc. Natl. Acad. Sci. U.S.A.">
        <title>Three genomes in the algal genus Volvox reveal the fate of a haploid sex-determining region after a transition to homothallism.</title>
        <authorList>
            <person name="Yamamoto K."/>
            <person name="Hamaji T."/>
            <person name="Kawai-Toyooka H."/>
            <person name="Matsuzaki R."/>
            <person name="Takahashi F."/>
            <person name="Nishimura Y."/>
            <person name="Kawachi M."/>
            <person name="Noguchi H."/>
            <person name="Minakuchi Y."/>
            <person name="Umen J.G."/>
            <person name="Toyoda A."/>
            <person name="Nozaki H."/>
        </authorList>
    </citation>
    <scope>NUCLEOTIDE SEQUENCE</scope>
    <source>
        <strain evidence="3">NIES-3780</strain>
    </source>
</reference>
<gene>
    <name evidence="3" type="ORF">Vafri_9500</name>
</gene>
<keyword evidence="4" id="KW-1185">Reference proteome</keyword>
<feature type="compositionally biased region" description="Basic and acidic residues" evidence="1">
    <location>
        <begin position="1312"/>
        <end position="1321"/>
    </location>
</feature>
<feature type="region of interest" description="Disordered" evidence="1">
    <location>
        <begin position="1449"/>
        <end position="1485"/>
    </location>
</feature>
<feature type="compositionally biased region" description="Polar residues" evidence="1">
    <location>
        <begin position="1383"/>
        <end position="1395"/>
    </location>
</feature>
<feature type="region of interest" description="Disordered" evidence="1">
    <location>
        <begin position="401"/>
        <end position="429"/>
    </location>
</feature>
<proteinExistence type="predicted"/>
<dbReference type="InterPro" id="IPR008271">
    <property type="entry name" value="Ser/Thr_kinase_AS"/>
</dbReference>
<dbReference type="PROSITE" id="PS50011">
    <property type="entry name" value="PROTEIN_KINASE_DOM"/>
    <property type="match status" value="1"/>
</dbReference>
<dbReference type="Proteomes" id="UP000747399">
    <property type="component" value="Unassembled WGS sequence"/>
</dbReference>
<dbReference type="SUPFAM" id="SSF56112">
    <property type="entry name" value="Protein kinase-like (PK-like)"/>
    <property type="match status" value="1"/>
</dbReference>
<dbReference type="InterPro" id="IPR001245">
    <property type="entry name" value="Ser-Thr/Tyr_kinase_cat_dom"/>
</dbReference>
<evidence type="ECO:0000313" key="4">
    <source>
        <dbReference type="Proteomes" id="UP000747399"/>
    </source>
</evidence>